<proteinExistence type="predicted"/>
<evidence type="ECO:0000313" key="3">
    <source>
        <dbReference type="Proteomes" id="UP001597294"/>
    </source>
</evidence>
<dbReference type="SUPFAM" id="SSF53187">
    <property type="entry name" value="Zn-dependent exopeptidases"/>
    <property type="match status" value="1"/>
</dbReference>
<feature type="region of interest" description="Disordered" evidence="1">
    <location>
        <begin position="1"/>
        <end position="23"/>
    </location>
</feature>
<dbReference type="Gene3D" id="3.40.630.40">
    <property type="entry name" value="Zn-dependent exopeptidases"/>
    <property type="match status" value="1"/>
</dbReference>
<comment type="caution">
    <text evidence="2">The sequence shown here is derived from an EMBL/GenBank/DDBJ whole genome shotgun (WGS) entry which is preliminary data.</text>
</comment>
<organism evidence="2 3">
    <name type="scientific">Kiloniella antarctica</name>
    <dbReference type="NCBI Taxonomy" id="1550907"/>
    <lineage>
        <taxon>Bacteria</taxon>
        <taxon>Pseudomonadati</taxon>
        <taxon>Pseudomonadota</taxon>
        <taxon>Alphaproteobacteria</taxon>
        <taxon>Rhodospirillales</taxon>
        <taxon>Kiloniellaceae</taxon>
        <taxon>Kiloniella</taxon>
    </lineage>
</organism>
<dbReference type="GO" id="GO:0050129">
    <property type="term" value="F:N-formylglutamate deformylase activity"/>
    <property type="evidence" value="ECO:0007669"/>
    <property type="project" value="UniProtKB-EC"/>
</dbReference>
<sequence length="283" mass="31304">MPSAKTPNGTSLPTDMPPVTITTGNSPVVLGMPHTGTWLPMGIFEKLNKNGQKLADTDWHIDQLYDGLLPDATIVKANFHRYAIDANRDPSGISLYPGQNTTSLCPLIDFDNAPIYLEGCEPNDVEIEQRRLTFHAPYHAALKAELERVRKIHGIAILYDCHSIRSHISFLFEGKLPDFSIGTNNGETCAASIEKAVENVCLTAEGYSTVLNGRFKGGWTTRHYGQPETGIHAIQMELTQSAYLATEELPFSYDPERADQLRNHLKNLLEEVRTLGLNGSLLS</sequence>
<evidence type="ECO:0000256" key="1">
    <source>
        <dbReference type="SAM" id="MobiDB-lite"/>
    </source>
</evidence>
<accession>A0ABW5BJ61</accession>
<feature type="compositionally biased region" description="Polar residues" evidence="1">
    <location>
        <begin position="1"/>
        <end position="13"/>
    </location>
</feature>
<dbReference type="EMBL" id="JBHUII010000001">
    <property type="protein sequence ID" value="MFD2204665.1"/>
    <property type="molecule type" value="Genomic_DNA"/>
</dbReference>
<reference evidence="3" key="1">
    <citation type="journal article" date="2019" name="Int. J. Syst. Evol. Microbiol.">
        <title>The Global Catalogue of Microorganisms (GCM) 10K type strain sequencing project: providing services to taxonomists for standard genome sequencing and annotation.</title>
        <authorList>
            <consortium name="The Broad Institute Genomics Platform"/>
            <consortium name="The Broad Institute Genome Sequencing Center for Infectious Disease"/>
            <person name="Wu L."/>
            <person name="Ma J."/>
        </authorList>
    </citation>
    <scope>NUCLEOTIDE SEQUENCE [LARGE SCALE GENOMIC DNA]</scope>
    <source>
        <strain evidence="3">CGMCC 4.7192</strain>
    </source>
</reference>
<keyword evidence="2" id="KW-0378">Hydrolase</keyword>
<name>A0ABW5BJ61_9PROT</name>
<dbReference type="RefSeq" id="WP_380248473.1">
    <property type="nucleotide sequence ID" value="NZ_JBHUII010000001.1"/>
</dbReference>
<dbReference type="Pfam" id="PF05013">
    <property type="entry name" value="FGase"/>
    <property type="match status" value="1"/>
</dbReference>
<keyword evidence="3" id="KW-1185">Reference proteome</keyword>
<evidence type="ECO:0000313" key="2">
    <source>
        <dbReference type="EMBL" id="MFD2204665.1"/>
    </source>
</evidence>
<dbReference type="EC" id="3.5.1.68" evidence="2"/>
<dbReference type="InterPro" id="IPR010247">
    <property type="entry name" value="HutG_amidohyd"/>
</dbReference>
<dbReference type="InterPro" id="IPR007709">
    <property type="entry name" value="N-FG_amidohydro"/>
</dbReference>
<dbReference type="Proteomes" id="UP001597294">
    <property type="component" value="Unassembled WGS sequence"/>
</dbReference>
<gene>
    <name evidence="2" type="primary">hutG</name>
    <name evidence="2" type="ORF">ACFSKO_03540</name>
</gene>
<protein>
    <submittedName>
        <fullName evidence="2">N-formylglutamate deformylase</fullName>
        <ecNumber evidence="2">3.5.1.68</ecNumber>
    </submittedName>
</protein>
<dbReference type="NCBIfam" id="TIGR02017">
    <property type="entry name" value="hutG_amidohyd"/>
    <property type="match status" value="1"/>
</dbReference>